<dbReference type="Pfam" id="PF10011">
    <property type="entry name" value="DUF2254"/>
    <property type="match status" value="1"/>
</dbReference>
<feature type="transmembrane region" description="Helical" evidence="1">
    <location>
        <begin position="109"/>
        <end position="129"/>
    </location>
</feature>
<dbReference type="Proteomes" id="UP001197214">
    <property type="component" value="Unassembled WGS sequence"/>
</dbReference>
<keyword evidence="3" id="KW-1185">Reference proteome</keyword>
<evidence type="ECO:0000313" key="2">
    <source>
        <dbReference type="EMBL" id="MBW4329962.1"/>
    </source>
</evidence>
<dbReference type="RefSeq" id="WP_219237057.1">
    <property type="nucleotide sequence ID" value="NZ_JAHWZX010000002.1"/>
</dbReference>
<reference evidence="2 3" key="1">
    <citation type="submission" date="2021-07" db="EMBL/GenBank/DDBJ databases">
        <title>Stakelama flava sp. nov., a novel endophytic bacterium isolated from branch of Kandelia candel.</title>
        <authorList>
            <person name="Tuo L."/>
        </authorList>
    </citation>
    <scope>NUCLEOTIDE SEQUENCE [LARGE SCALE GENOMIC DNA]</scope>
    <source>
        <strain evidence="2 3">CBK3Z-3</strain>
    </source>
</reference>
<sequence length="433" mass="47017">MKAWFRQLVVRLNASYWFLPAVLTVAAILLSLITYYIDTRLGDGWLDAAGWLHASKPDGARSLLSTIAGSMISVAGTVFAITIAAVVYASGNYGPRLLTNFMTDRGNQLSLGVFIANFVYCLLVLRTIRQPDEGGFLGTAGQPGFVPELSLLTALALTLLSVGVLVYFLHHVPDSIRINNVVAHIGRRALSDIDSRFPDRDDGRKRIAPSPGETTPVRAKRVGYVAVIDFETLGDVCDKQGVSVRLAVRPGDFVHPDVAICHVEGTFGEGVDDKLRRAFAIGDARTASQDLEYLIDELVEIGLRALSPGINDPFTAITCLHWLSAATAKLAMRDLACDSDGRPYGEQRVYALPDDFEHFVARGFGSMRASAAASPLAARKFVEALVNASAGRPVRERTDLLRREARLLLEQAQGALHGPALDQLRDTVEDFAV</sequence>
<dbReference type="InterPro" id="IPR018723">
    <property type="entry name" value="DUF2254_membrane"/>
</dbReference>
<feature type="transmembrane region" description="Helical" evidence="1">
    <location>
        <begin position="149"/>
        <end position="169"/>
    </location>
</feature>
<dbReference type="EMBL" id="JAHWZX010000002">
    <property type="protein sequence ID" value="MBW4329962.1"/>
    <property type="molecule type" value="Genomic_DNA"/>
</dbReference>
<name>A0ABS6XIE7_9SPHN</name>
<feature type="transmembrane region" description="Helical" evidence="1">
    <location>
        <begin position="16"/>
        <end position="37"/>
    </location>
</feature>
<keyword evidence="1" id="KW-1133">Transmembrane helix</keyword>
<keyword evidence="1" id="KW-0812">Transmembrane</keyword>
<feature type="transmembrane region" description="Helical" evidence="1">
    <location>
        <begin position="67"/>
        <end position="88"/>
    </location>
</feature>
<proteinExistence type="predicted"/>
<organism evidence="2 3">
    <name type="scientific">Stakelama flava</name>
    <dbReference type="NCBI Taxonomy" id="2860338"/>
    <lineage>
        <taxon>Bacteria</taxon>
        <taxon>Pseudomonadati</taxon>
        <taxon>Pseudomonadota</taxon>
        <taxon>Alphaproteobacteria</taxon>
        <taxon>Sphingomonadales</taxon>
        <taxon>Sphingomonadaceae</taxon>
        <taxon>Stakelama</taxon>
    </lineage>
</organism>
<accession>A0ABS6XIE7</accession>
<gene>
    <name evidence="2" type="ORF">KY084_03620</name>
</gene>
<evidence type="ECO:0000313" key="3">
    <source>
        <dbReference type="Proteomes" id="UP001197214"/>
    </source>
</evidence>
<evidence type="ECO:0000256" key="1">
    <source>
        <dbReference type="SAM" id="Phobius"/>
    </source>
</evidence>
<protein>
    <submittedName>
        <fullName evidence="2">DUF2254 domain-containing protein</fullName>
    </submittedName>
</protein>
<comment type="caution">
    <text evidence="2">The sequence shown here is derived from an EMBL/GenBank/DDBJ whole genome shotgun (WGS) entry which is preliminary data.</text>
</comment>
<keyword evidence="1" id="KW-0472">Membrane</keyword>